<dbReference type="EMBL" id="ADLW01000015">
    <property type="protein sequence ID" value="EGK05313.1"/>
    <property type="molecule type" value="Genomic_DNA"/>
</dbReference>
<dbReference type="eggNOG" id="COG5474">
    <property type="taxonomic scope" value="Bacteria"/>
</dbReference>
<comment type="caution">
    <text evidence="2">The sequence shown here is derived from an EMBL/GenBank/DDBJ whole genome shotgun (WGS) entry which is preliminary data.</text>
</comment>
<dbReference type="Pfam" id="PF14280">
    <property type="entry name" value="DUF4365"/>
    <property type="match status" value="1"/>
</dbReference>
<keyword evidence="3" id="KW-1185">Reference proteome</keyword>
<feature type="domain" description="DUF4365" evidence="1">
    <location>
        <begin position="14"/>
        <end position="148"/>
    </location>
</feature>
<accession>F8X3K3</accession>
<evidence type="ECO:0000313" key="2">
    <source>
        <dbReference type="EMBL" id="EGK05313.1"/>
    </source>
</evidence>
<dbReference type="OrthoDB" id="4951670at2"/>
<dbReference type="AlphaFoldDB" id="F8X3K3"/>
<dbReference type="RefSeq" id="WP_006844177.1">
    <property type="nucleotide sequence ID" value="NZ_AQWJ01000008.1"/>
</dbReference>
<gene>
    <name evidence="2" type="ORF">HMPREF9456_02812</name>
</gene>
<dbReference type="GeneID" id="78083431"/>
<dbReference type="Proteomes" id="UP000006420">
    <property type="component" value="Unassembled WGS sequence"/>
</dbReference>
<dbReference type="HOGENOM" id="CLU_989597_0_0_10"/>
<sequence>MNLPRYTQSKKKGRDGLNIVTKIVEKEFDWIVRPNHQEDDYGIDAYIDITIDGYVTGKSIAIQIKSGESYLKELNNDFWNFIGEKKHLNYYLNHDIPVLIVLVDLDKEIAYWEVCKIEYISLNETSWSMPVPKNQQINIHQKTELLKYISKNVDYVSQLGQYWNDNKSLSEYARICIFAGKEDIEQMNYQPLIDLITRVCANKLHLSRYKMNLEIGIHGYDYDERELYKIDEVKKWAINIFKNVPGLSYFLVNDSNAQFLKLFVFSMITIVKSNSQPENRRFYLEYESKELEKVFNILFADLNDFTEAFKIDQEINKQISFSIAECITGEKIPFK</sequence>
<dbReference type="InterPro" id="IPR025375">
    <property type="entry name" value="DUF4365"/>
</dbReference>
<reference evidence="2 3" key="1">
    <citation type="submission" date="2011-04" db="EMBL/GenBank/DDBJ databases">
        <title>The Genome Sequence of Dysgonomonas mossii DSM 22836.</title>
        <authorList>
            <consortium name="The Broad Institute Genome Sequencing Platform"/>
            <person name="Earl A."/>
            <person name="Ward D."/>
            <person name="Feldgarden M."/>
            <person name="Gevers D."/>
            <person name="Pudlo N."/>
            <person name="Martens E."/>
            <person name="Allen-Vercoe E."/>
            <person name="Young S.K."/>
            <person name="Zeng Q."/>
            <person name="Gargeya S."/>
            <person name="Fitzgerald M."/>
            <person name="Haas B."/>
            <person name="Abouelleil A."/>
            <person name="Alvarado L."/>
            <person name="Arachchi H.M."/>
            <person name="Berlin A."/>
            <person name="Brown A."/>
            <person name="Chapman S.B."/>
            <person name="Chen Z."/>
            <person name="Dunbar C."/>
            <person name="Freedman E."/>
            <person name="Gearin G."/>
            <person name="Gellesch M."/>
            <person name="Goldberg J."/>
            <person name="Griggs A."/>
            <person name="Gujja S."/>
            <person name="Heiman D."/>
            <person name="Howarth C."/>
            <person name="Larson L."/>
            <person name="Lui A."/>
            <person name="MacDonald P.J.P."/>
            <person name="Mehta T."/>
            <person name="Montmayeur A."/>
            <person name="Murphy C."/>
            <person name="Neiman D."/>
            <person name="Pearson M."/>
            <person name="Priest M."/>
            <person name="Roberts A."/>
            <person name="Saif S."/>
            <person name="Shea T."/>
            <person name="Shenoy N."/>
            <person name="Sisk P."/>
            <person name="Stolte C."/>
            <person name="Sykes S."/>
            <person name="Yandava C."/>
            <person name="Wortman J."/>
            <person name="Nusbaum C."/>
            <person name="Birren B."/>
        </authorList>
    </citation>
    <scope>NUCLEOTIDE SEQUENCE [LARGE SCALE GENOMIC DNA]</scope>
    <source>
        <strain evidence="2 3">DSM 22836</strain>
    </source>
</reference>
<evidence type="ECO:0000313" key="3">
    <source>
        <dbReference type="Proteomes" id="UP000006420"/>
    </source>
</evidence>
<protein>
    <recommendedName>
        <fullName evidence="1">DUF4365 domain-containing protein</fullName>
    </recommendedName>
</protein>
<dbReference type="STRING" id="742767.HMPREF9456_02812"/>
<proteinExistence type="predicted"/>
<name>F8X3K3_9BACT</name>
<evidence type="ECO:0000259" key="1">
    <source>
        <dbReference type="Pfam" id="PF14280"/>
    </source>
</evidence>
<organism evidence="2 3">
    <name type="scientific">Dysgonomonas mossii DSM 22836</name>
    <dbReference type="NCBI Taxonomy" id="742767"/>
    <lineage>
        <taxon>Bacteria</taxon>
        <taxon>Pseudomonadati</taxon>
        <taxon>Bacteroidota</taxon>
        <taxon>Bacteroidia</taxon>
        <taxon>Bacteroidales</taxon>
        <taxon>Dysgonomonadaceae</taxon>
        <taxon>Dysgonomonas</taxon>
    </lineage>
</organism>